<dbReference type="InterPro" id="IPR022739">
    <property type="entry name" value="Polyphenol_oxidase_cen"/>
</dbReference>
<dbReference type="AlphaFoldDB" id="A0A172DC01"/>
<dbReference type="Pfam" id="PF12142">
    <property type="entry name" value="PPO1_DWL"/>
    <property type="match status" value="1"/>
</dbReference>
<proteinExistence type="evidence at transcript level"/>
<dbReference type="InterPro" id="IPR002227">
    <property type="entry name" value="Tyrosinase_Cu-bd"/>
</dbReference>
<feature type="binding site" evidence="7">
    <location>
        <position position="198"/>
    </location>
    <ligand>
        <name>Cu cation</name>
        <dbReference type="ChEBI" id="CHEBI:23378"/>
        <label>A</label>
    </ligand>
</feature>
<sequence>MASLSSLLSLFPCIRSKNQSSSRGNRRLGLSYIPCRASNGVQTPMNSNPQEGDSMSKFDRRDVLFGLGGLYSAAALGRDRSALADPISPDVIHCEPITLEADEKVDCCPPSILDITDFVPPAVENLRVRPAAHLITQEQLAKLEEAVTKMKALDPDDPRNFYQQARVHCAYCNDAYKQDGFPELDFDIHWNWLFFPFHRCYLYFHERILGSLINDPDFAIPFWNWDAIPGMQMPAIYINDDKNSPLYDELRDPNHKPPKLLDLNYDGATEDPSYDVLFCNPRLMYRQMVINSKTAEGFHGKPLRAGQEAYRTGMGSIELSAHNNVHTWSGDPQQKYREDMGHFYAAARDPLFYAHHANVDRMWTIWQGLIDGKSRDFTDPDWLNASFVFYDENKNAIRIKVQDCLDNEKLGYKYQAVEIPWLHTKPIPRQKTSQLKSSKAQETPPIEVLNSKMTKEVKRPQRSRSKTQKSVEDEVLVIEMELDTTSRVHFNVLVNVLDDGTDVSPGNTEFAGSFKSIPLGHKHRANTSLSLVITELIEELGYDDDETVFVTIDPKLGGDLVTIGGIKIELQPIN</sequence>
<evidence type="ECO:0000256" key="8">
    <source>
        <dbReference type="PIRSR" id="PIRSR000290-2"/>
    </source>
</evidence>
<dbReference type="InterPro" id="IPR050316">
    <property type="entry name" value="Tyrosinase/Hemocyanin"/>
</dbReference>
<dbReference type="InterPro" id="IPR022740">
    <property type="entry name" value="Polyphenol_oxidase_C"/>
</dbReference>
<dbReference type="PROSITE" id="PS00497">
    <property type="entry name" value="TYROSINASE_1"/>
    <property type="match status" value="1"/>
</dbReference>
<evidence type="ECO:0000259" key="10">
    <source>
        <dbReference type="PROSITE" id="PS00497"/>
    </source>
</evidence>
<keyword evidence="3" id="KW-0883">Thioether bond</keyword>
<keyword evidence="4" id="KW-0560">Oxidoreductase</keyword>
<dbReference type="InterPro" id="IPR008922">
    <property type="entry name" value="Di-copper_centre_dom_sf"/>
</dbReference>
<dbReference type="PROSITE" id="PS00498">
    <property type="entry name" value="TYROSINASE_2"/>
    <property type="match status" value="1"/>
</dbReference>
<dbReference type="Pfam" id="PF12143">
    <property type="entry name" value="PPO1_KFDV"/>
    <property type="match status" value="1"/>
</dbReference>
<comment type="cofactor">
    <cofactor evidence="7">
        <name>Cu(2+)</name>
        <dbReference type="ChEBI" id="CHEBI:29036"/>
    </cofactor>
    <text evidence="7">Binds 2 copper ions per subunit.</text>
</comment>
<accession>A0A172DC01</accession>
<dbReference type="PIRSF" id="PIRSF000290">
    <property type="entry name" value="PPO_plant"/>
    <property type="match status" value="1"/>
</dbReference>
<feature type="binding site" evidence="7">
    <location>
        <position position="189"/>
    </location>
    <ligand>
        <name>Cu cation</name>
        <dbReference type="ChEBI" id="CHEBI:23378"/>
        <label>A</label>
    </ligand>
</feature>
<feature type="binding site" evidence="7">
    <location>
        <position position="322"/>
    </location>
    <ligand>
        <name>Cu cation</name>
        <dbReference type="ChEBI" id="CHEBI:23378"/>
        <label>B</label>
    </ligand>
</feature>
<evidence type="ECO:0000256" key="9">
    <source>
        <dbReference type="PIRSR" id="PIRSR000290-3"/>
    </source>
</evidence>
<evidence type="ECO:0000313" key="12">
    <source>
        <dbReference type="EMBL" id="ALJ53304.1"/>
    </source>
</evidence>
<dbReference type="PANTHER" id="PTHR11474:SF108">
    <property type="entry name" value="TYROSINASE COPPER-BINDING DOMAIN-CONTAINING PROTEIN"/>
    <property type="match status" value="1"/>
</dbReference>
<evidence type="ECO:0000256" key="5">
    <source>
        <dbReference type="ARBA" id="ARBA00023008"/>
    </source>
</evidence>
<evidence type="ECO:0000256" key="1">
    <source>
        <dbReference type="ARBA" id="ARBA00009928"/>
    </source>
</evidence>
<keyword evidence="5 7" id="KW-0186">Copper</keyword>
<feature type="disulfide bond" evidence="8">
    <location>
        <begin position="94"/>
        <end position="108"/>
    </location>
</feature>
<keyword evidence="6 8" id="KW-1015">Disulfide bond</keyword>
<dbReference type="Pfam" id="PF00264">
    <property type="entry name" value="Tyrosinase"/>
    <property type="match status" value="1"/>
</dbReference>
<feature type="binding site" evidence="7">
    <location>
        <position position="168"/>
    </location>
    <ligand>
        <name>Cu cation</name>
        <dbReference type="ChEBI" id="CHEBI:23378"/>
        <label>A</label>
    </ligand>
</feature>
<dbReference type="PANTHER" id="PTHR11474">
    <property type="entry name" value="TYROSINASE FAMILY MEMBER"/>
    <property type="match status" value="1"/>
</dbReference>
<feature type="binding site" evidence="7">
    <location>
        <position position="356"/>
    </location>
    <ligand>
        <name>Cu cation</name>
        <dbReference type="ChEBI" id="CHEBI:23378"/>
        <label>B</label>
    </ligand>
</feature>
<evidence type="ECO:0000256" key="3">
    <source>
        <dbReference type="ARBA" id="ARBA00022784"/>
    </source>
</evidence>
<name>A0A172DC01_LUFAE</name>
<organism evidence="12">
    <name type="scientific">Luffa aegyptiaca</name>
    <name type="common">Sponge gourd</name>
    <name type="synonym">Luffa cylindrica</name>
    <dbReference type="NCBI Taxonomy" id="3670"/>
    <lineage>
        <taxon>Eukaryota</taxon>
        <taxon>Viridiplantae</taxon>
        <taxon>Streptophyta</taxon>
        <taxon>Embryophyta</taxon>
        <taxon>Tracheophyta</taxon>
        <taxon>Spermatophyta</taxon>
        <taxon>Magnoliopsida</taxon>
        <taxon>eudicotyledons</taxon>
        <taxon>Gunneridae</taxon>
        <taxon>Pentapetalae</taxon>
        <taxon>rosids</taxon>
        <taxon>fabids</taxon>
        <taxon>Cucurbitales</taxon>
        <taxon>Cucurbitaceae</taxon>
        <taxon>Sicyoeae</taxon>
        <taxon>Luffa</taxon>
    </lineage>
</organism>
<comment type="similarity">
    <text evidence="1">Belongs to the tyrosinase family.</text>
</comment>
<feature type="binding site" evidence="7">
    <location>
        <position position="326"/>
    </location>
    <ligand>
        <name>Cu cation</name>
        <dbReference type="ChEBI" id="CHEBI:23378"/>
        <label>B</label>
    </ligand>
</feature>
<protein>
    <submittedName>
        <fullName evidence="12 13">Polyphenol oxidase</fullName>
    </submittedName>
</protein>
<dbReference type="SMR" id="A0A172DC01"/>
<feature type="disulfide bond" evidence="8">
    <location>
        <begin position="107"/>
        <end position="169"/>
    </location>
</feature>
<dbReference type="GO" id="GO:0004097">
    <property type="term" value="F:catechol oxidase activity"/>
    <property type="evidence" value="ECO:0007669"/>
    <property type="project" value="InterPro"/>
</dbReference>
<evidence type="ECO:0000259" key="11">
    <source>
        <dbReference type="PROSITE" id="PS00498"/>
    </source>
</evidence>
<dbReference type="EMBL" id="KX092430">
    <property type="protein sequence ID" value="APO14263.1"/>
    <property type="molecule type" value="mRNA"/>
</dbReference>
<evidence type="ECO:0000256" key="7">
    <source>
        <dbReference type="PIRSR" id="PIRSR000290-1"/>
    </source>
</evidence>
<dbReference type="InterPro" id="IPR016213">
    <property type="entry name" value="Polyphenol_oxidase"/>
</dbReference>
<gene>
    <name evidence="12" type="primary">PPO2</name>
</gene>
<evidence type="ECO:0000256" key="6">
    <source>
        <dbReference type="ARBA" id="ARBA00023157"/>
    </source>
</evidence>
<dbReference type="EMBL" id="KR819890">
    <property type="protein sequence ID" value="ALJ53304.1"/>
    <property type="molecule type" value="mRNA"/>
</dbReference>
<feature type="domain" description="Tyrosinase copper-binding" evidence="10">
    <location>
        <begin position="189"/>
        <end position="206"/>
    </location>
</feature>
<reference evidence="12" key="1">
    <citation type="submission" date="2015-05" db="EMBL/GenBank/DDBJ databases">
        <authorList>
            <person name="Wang D.B."/>
            <person name="Wang M."/>
        </authorList>
    </citation>
    <scope>NUCLEOTIDE SEQUENCE</scope>
</reference>
<dbReference type="SUPFAM" id="SSF48056">
    <property type="entry name" value="Di-copper centre-containing domain"/>
    <property type="match status" value="1"/>
</dbReference>
<feature type="cross-link" description="2'-(S-cysteinyl)-histidine (Cys-His)" evidence="9">
    <location>
        <begin position="172"/>
        <end position="189"/>
    </location>
</feature>
<keyword evidence="2 7" id="KW-0479">Metal-binding</keyword>
<evidence type="ECO:0000256" key="4">
    <source>
        <dbReference type="ARBA" id="ARBA00023002"/>
    </source>
</evidence>
<feature type="domain" description="Tyrosinase copper-binding" evidence="11">
    <location>
        <begin position="349"/>
        <end position="360"/>
    </location>
</feature>
<dbReference type="PRINTS" id="PR00092">
    <property type="entry name" value="TYROSINASE"/>
</dbReference>
<reference evidence="13" key="2">
    <citation type="submission" date="2016-04" db="EMBL/GenBank/DDBJ databases">
        <authorList>
            <person name="Evans L.H."/>
            <person name="Alamgir A."/>
            <person name="Owens N."/>
            <person name="Weber N.D."/>
            <person name="Virtaneva K."/>
            <person name="Barbian K."/>
            <person name="Babar A."/>
            <person name="Rosenke K."/>
        </authorList>
    </citation>
    <scope>NUCLEOTIDE SEQUENCE</scope>
</reference>
<evidence type="ECO:0000256" key="2">
    <source>
        <dbReference type="ARBA" id="ARBA00022723"/>
    </source>
</evidence>
<dbReference type="GO" id="GO:0046872">
    <property type="term" value="F:metal ion binding"/>
    <property type="evidence" value="ECO:0007669"/>
    <property type="project" value="UniProtKB-KW"/>
</dbReference>
<evidence type="ECO:0000313" key="13">
    <source>
        <dbReference type="EMBL" id="APO14263.1"/>
    </source>
</evidence>
<dbReference type="GO" id="GO:0046148">
    <property type="term" value="P:pigment biosynthetic process"/>
    <property type="evidence" value="ECO:0007669"/>
    <property type="project" value="InterPro"/>
</dbReference>
<dbReference type="Gene3D" id="1.10.1280.10">
    <property type="entry name" value="Di-copper center containing domain from catechol oxidase"/>
    <property type="match status" value="1"/>
</dbReference>